<feature type="region of interest" description="Disordered" evidence="1">
    <location>
        <begin position="135"/>
        <end position="158"/>
    </location>
</feature>
<dbReference type="Proteomes" id="UP001497516">
    <property type="component" value="Chromosome 7"/>
</dbReference>
<evidence type="ECO:0000313" key="3">
    <source>
        <dbReference type="Proteomes" id="UP001497516"/>
    </source>
</evidence>
<proteinExistence type="predicted"/>
<name>A0AAV2FL88_9ROSI</name>
<feature type="compositionally biased region" description="Basic residues" evidence="1">
    <location>
        <begin position="44"/>
        <end position="64"/>
    </location>
</feature>
<evidence type="ECO:0000256" key="1">
    <source>
        <dbReference type="SAM" id="MobiDB-lite"/>
    </source>
</evidence>
<gene>
    <name evidence="2" type="ORF">LTRI10_LOCUS39230</name>
</gene>
<feature type="compositionally biased region" description="Basic and acidic residues" evidence="1">
    <location>
        <begin position="1"/>
        <end position="17"/>
    </location>
</feature>
<sequence length="158" mass="18167">MEKPTPPHEKKPLEKAAAHTNHHQRPPPSSSSSRTQATAPTPHQQKHHRQTPQRRNPTHKRRKIPTPSSKVSDIADPDLKNNHQQTSDRARQRQETTQANTKGIKPNPPNHYAILSEARRKAPKVKRKFVNCKNNSLCTPRTTSRPDNRSKVWKRNHL</sequence>
<reference evidence="2 3" key="1">
    <citation type="submission" date="2024-04" db="EMBL/GenBank/DDBJ databases">
        <authorList>
            <person name="Fracassetti M."/>
        </authorList>
    </citation>
    <scope>NUCLEOTIDE SEQUENCE [LARGE SCALE GENOMIC DNA]</scope>
</reference>
<accession>A0AAV2FL88</accession>
<dbReference type="AlphaFoldDB" id="A0AAV2FL88"/>
<keyword evidence="3" id="KW-1185">Reference proteome</keyword>
<evidence type="ECO:0000313" key="2">
    <source>
        <dbReference type="EMBL" id="CAL1399030.1"/>
    </source>
</evidence>
<protein>
    <submittedName>
        <fullName evidence="2">Uncharacterized protein</fullName>
    </submittedName>
</protein>
<dbReference type="EMBL" id="OZ034820">
    <property type="protein sequence ID" value="CAL1399030.1"/>
    <property type="molecule type" value="Genomic_DNA"/>
</dbReference>
<feature type="region of interest" description="Disordered" evidence="1">
    <location>
        <begin position="1"/>
        <end position="111"/>
    </location>
</feature>
<feature type="compositionally biased region" description="Basic and acidic residues" evidence="1">
    <location>
        <begin position="77"/>
        <end position="94"/>
    </location>
</feature>
<feature type="compositionally biased region" description="Low complexity" evidence="1">
    <location>
        <begin position="30"/>
        <end position="42"/>
    </location>
</feature>
<organism evidence="2 3">
    <name type="scientific">Linum trigynum</name>
    <dbReference type="NCBI Taxonomy" id="586398"/>
    <lineage>
        <taxon>Eukaryota</taxon>
        <taxon>Viridiplantae</taxon>
        <taxon>Streptophyta</taxon>
        <taxon>Embryophyta</taxon>
        <taxon>Tracheophyta</taxon>
        <taxon>Spermatophyta</taxon>
        <taxon>Magnoliopsida</taxon>
        <taxon>eudicotyledons</taxon>
        <taxon>Gunneridae</taxon>
        <taxon>Pentapetalae</taxon>
        <taxon>rosids</taxon>
        <taxon>fabids</taxon>
        <taxon>Malpighiales</taxon>
        <taxon>Linaceae</taxon>
        <taxon>Linum</taxon>
    </lineage>
</organism>